<gene>
    <name evidence="1" type="ORF">PILCRDRAFT_311029</name>
</gene>
<evidence type="ECO:0000313" key="1">
    <source>
        <dbReference type="EMBL" id="KIM86654.1"/>
    </source>
</evidence>
<reference evidence="1 2" key="1">
    <citation type="submission" date="2014-04" db="EMBL/GenBank/DDBJ databases">
        <authorList>
            <consortium name="DOE Joint Genome Institute"/>
            <person name="Kuo A."/>
            <person name="Tarkka M."/>
            <person name="Buscot F."/>
            <person name="Kohler A."/>
            <person name="Nagy L.G."/>
            <person name="Floudas D."/>
            <person name="Copeland A."/>
            <person name="Barry K.W."/>
            <person name="Cichocki N."/>
            <person name="Veneault-Fourrey C."/>
            <person name="LaButti K."/>
            <person name="Lindquist E.A."/>
            <person name="Lipzen A."/>
            <person name="Lundell T."/>
            <person name="Morin E."/>
            <person name="Murat C."/>
            <person name="Sun H."/>
            <person name="Tunlid A."/>
            <person name="Henrissat B."/>
            <person name="Grigoriev I.V."/>
            <person name="Hibbett D.S."/>
            <person name="Martin F."/>
            <person name="Nordberg H.P."/>
            <person name="Cantor M.N."/>
            <person name="Hua S.X."/>
        </authorList>
    </citation>
    <scope>NUCLEOTIDE SEQUENCE [LARGE SCALE GENOMIC DNA]</scope>
    <source>
        <strain evidence="1 2">F 1598</strain>
    </source>
</reference>
<proteinExistence type="predicted"/>
<name>A0A0C3G4C9_PILCF</name>
<sequence length="95" mass="10875">MELRCKVQTEKIARLESRTHRRINIPIDMFLSRCADKTCTETGYRRRQWVGTGNITAKLSQLIDVENSAEGTLVGEQEINQAHRTVFSGQLAELR</sequence>
<dbReference type="InParanoid" id="A0A0C3G4C9"/>
<accession>A0A0C3G4C9</accession>
<protein>
    <submittedName>
        <fullName evidence="1">Uncharacterized protein</fullName>
    </submittedName>
</protein>
<dbReference type="HOGENOM" id="CLU_2373535_0_0_1"/>
<reference evidence="2" key="2">
    <citation type="submission" date="2015-01" db="EMBL/GenBank/DDBJ databases">
        <title>Evolutionary Origins and Diversification of the Mycorrhizal Mutualists.</title>
        <authorList>
            <consortium name="DOE Joint Genome Institute"/>
            <consortium name="Mycorrhizal Genomics Consortium"/>
            <person name="Kohler A."/>
            <person name="Kuo A."/>
            <person name="Nagy L.G."/>
            <person name="Floudas D."/>
            <person name="Copeland A."/>
            <person name="Barry K.W."/>
            <person name="Cichocki N."/>
            <person name="Veneault-Fourrey C."/>
            <person name="LaButti K."/>
            <person name="Lindquist E.A."/>
            <person name="Lipzen A."/>
            <person name="Lundell T."/>
            <person name="Morin E."/>
            <person name="Murat C."/>
            <person name="Riley R."/>
            <person name="Ohm R."/>
            <person name="Sun H."/>
            <person name="Tunlid A."/>
            <person name="Henrissat B."/>
            <person name="Grigoriev I.V."/>
            <person name="Hibbett D.S."/>
            <person name="Martin F."/>
        </authorList>
    </citation>
    <scope>NUCLEOTIDE SEQUENCE [LARGE SCALE GENOMIC DNA]</scope>
    <source>
        <strain evidence="2">F 1598</strain>
    </source>
</reference>
<organism evidence="1 2">
    <name type="scientific">Piloderma croceum (strain F 1598)</name>
    <dbReference type="NCBI Taxonomy" id="765440"/>
    <lineage>
        <taxon>Eukaryota</taxon>
        <taxon>Fungi</taxon>
        <taxon>Dikarya</taxon>
        <taxon>Basidiomycota</taxon>
        <taxon>Agaricomycotina</taxon>
        <taxon>Agaricomycetes</taxon>
        <taxon>Agaricomycetidae</taxon>
        <taxon>Atheliales</taxon>
        <taxon>Atheliaceae</taxon>
        <taxon>Piloderma</taxon>
    </lineage>
</organism>
<dbReference type="Proteomes" id="UP000054166">
    <property type="component" value="Unassembled WGS sequence"/>
</dbReference>
<dbReference type="AlphaFoldDB" id="A0A0C3G4C9"/>
<dbReference type="EMBL" id="KN832981">
    <property type="protein sequence ID" value="KIM86654.1"/>
    <property type="molecule type" value="Genomic_DNA"/>
</dbReference>
<evidence type="ECO:0000313" key="2">
    <source>
        <dbReference type="Proteomes" id="UP000054166"/>
    </source>
</evidence>
<keyword evidence="2" id="KW-1185">Reference proteome</keyword>